<gene>
    <name evidence="5" type="ORF">GCM10023342_11020</name>
</gene>
<comment type="caution">
    <text evidence="5">The sequence shown here is derived from an EMBL/GenBank/DDBJ whole genome shotgun (WGS) entry which is preliminary data.</text>
</comment>
<reference evidence="6" key="1">
    <citation type="journal article" date="2019" name="Int. J. Syst. Evol. Microbiol.">
        <title>The Global Catalogue of Microorganisms (GCM) 10K type strain sequencing project: providing services to taxonomists for standard genome sequencing and annotation.</title>
        <authorList>
            <consortium name="The Broad Institute Genomics Platform"/>
            <consortium name="The Broad Institute Genome Sequencing Center for Infectious Disease"/>
            <person name="Wu L."/>
            <person name="Ma J."/>
        </authorList>
    </citation>
    <scope>NUCLEOTIDE SEQUENCE [LARGE SCALE GENOMIC DNA]</scope>
    <source>
        <strain evidence="6">JCM 18472</strain>
    </source>
</reference>
<feature type="chain" id="PRO_5045903643" description="LysM domain-containing protein" evidence="3">
    <location>
        <begin position="24"/>
        <end position="403"/>
    </location>
</feature>
<feature type="domain" description="LysM" evidence="4">
    <location>
        <begin position="39"/>
        <end position="83"/>
    </location>
</feature>
<dbReference type="InterPro" id="IPR016047">
    <property type="entry name" value="M23ase_b-sheet_dom"/>
</dbReference>
<dbReference type="PANTHER" id="PTHR21666:SF263">
    <property type="entry name" value="MUREIN HYDROLASE ACTIVATOR NLPD"/>
    <property type="match status" value="1"/>
</dbReference>
<protein>
    <recommendedName>
        <fullName evidence="4">LysM domain-containing protein</fullName>
    </recommendedName>
</protein>
<feature type="signal peptide" evidence="3">
    <location>
        <begin position="1"/>
        <end position="23"/>
    </location>
</feature>
<comment type="similarity">
    <text evidence="1">Belongs to the E.coli NlpD/Haemophilus LppB family.</text>
</comment>
<evidence type="ECO:0000256" key="3">
    <source>
        <dbReference type="SAM" id="SignalP"/>
    </source>
</evidence>
<dbReference type="EMBL" id="BAABKI010000012">
    <property type="protein sequence ID" value="GAA5173093.1"/>
    <property type="molecule type" value="Genomic_DNA"/>
</dbReference>
<dbReference type="SUPFAM" id="SSF51261">
    <property type="entry name" value="Duplicated hybrid motif"/>
    <property type="match status" value="1"/>
</dbReference>
<dbReference type="InterPro" id="IPR018392">
    <property type="entry name" value="LysM"/>
</dbReference>
<dbReference type="InterPro" id="IPR050570">
    <property type="entry name" value="Cell_wall_metabolism_enzyme"/>
</dbReference>
<dbReference type="PROSITE" id="PS51257">
    <property type="entry name" value="PROKAR_LIPOPROTEIN"/>
    <property type="match status" value="1"/>
</dbReference>
<feature type="compositionally biased region" description="Low complexity" evidence="2">
    <location>
        <begin position="214"/>
        <end position="260"/>
    </location>
</feature>
<feature type="compositionally biased region" description="Polar residues" evidence="2">
    <location>
        <begin position="145"/>
        <end position="154"/>
    </location>
</feature>
<dbReference type="SMART" id="SM00257">
    <property type="entry name" value="LysM"/>
    <property type="match status" value="1"/>
</dbReference>
<dbReference type="CDD" id="cd12797">
    <property type="entry name" value="M23_peptidase"/>
    <property type="match status" value="1"/>
</dbReference>
<evidence type="ECO:0000259" key="4">
    <source>
        <dbReference type="PROSITE" id="PS51782"/>
    </source>
</evidence>
<keyword evidence="6" id="KW-1185">Reference proteome</keyword>
<keyword evidence="3" id="KW-0732">Signal</keyword>
<proteinExistence type="inferred from homology"/>
<dbReference type="Proteomes" id="UP001500074">
    <property type="component" value="Unassembled WGS sequence"/>
</dbReference>
<dbReference type="Gene3D" id="3.10.350.10">
    <property type="entry name" value="LysM domain"/>
    <property type="match status" value="1"/>
</dbReference>
<feature type="region of interest" description="Disordered" evidence="2">
    <location>
        <begin position="94"/>
        <end position="260"/>
    </location>
</feature>
<name>A0ABP9R9H2_9GAMM</name>
<dbReference type="RefSeq" id="WP_031384244.1">
    <property type="nucleotide sequence ID" value="NZ_BAABKI010000012.1"/>
</dbReference>
<evidence type="ECO:0000313" key="5">
    <source>
        <dbReference type="EMBL" id="GAA5173093.1"/>
    </source>
</evidence>
<evidence type="ECO:0000313" key="6">
    <source>
        <dbReference type="Proteomes" id="UP001500074"/>
    </source>
</evidence>
<dbReference type="CDD" id="cd00118">
    <property type="entry name" value="LysM"/>
    <property type="match status" value="1"/>
</dbReference>
<dbReference type="PROSITE" id="PS51782">
    <property type="entry name" value="LYSM"/>
    <property type="match status" value="1"/>
</dbReference>
<dbReference type="InterPro" id="IPR036779">
    <property type="entry name" value="LysM_dom_sf"/>
</dbReference>
<feature type="compositionally biased region" description="Basic and acidic residues" evidence="2">
    <location>
        <begin position="179"/>
        <end position="196"/>
    </location>
</feature>
<accession>A0ABP9R9H2</accession>
<organism evidence="5 6">
    <name type="scientific">Modicisalibacter zincidurans</name>
    <dbReference type="NCBI Taxonomy" id="1178777"/>
    <lineage>
        <taxon>Bacteria</taxon>
        <taxon>Pseudomonadati</taxon>
        <taxon>Pseudomonadota</taxon>
        <taxon>Gammaproteobacteria</taxon>
        <taxon>Oceanospirillales</taxon>
        <taxon>Halomonadaceae</taxon>
        <taxon>Modicisalibacter</taxon>
    </lineage>
</organism>
<feature type="compositionally biased region" description="Low complexity" evidence="2">
    <location>
        <begin position="197"/>
        <end position="206"/>
    </location>
</feature>
<dbReference type="Gene3D" id="2.70.70.10">
    <property type="entry name" value="Glucose Permease (Domain IIA)"/>
    <property type="match status" value="1"/>
</dbReference>
<dbReference type="SUPFAM" id="SSF54106">
    <property type="entry name" value="LysM domain"/>
    <property type="match status" value="1"/>
</dbReference>
<dbReference type="Pfam" id="PF01476">
    <property type="entry name" value="LysM"/>
    <property type="match status" value="1"/>
</dbReference>
<dbReference type="InterPro" id="IPR011055">
    <property type="entry name" value="Dup_hybrid_motif"/>
</dbReference>
<evidence type="ECO:0000256" key="1">
    <source>
        <dbReference type="ARBA" id="ARBA00038420"/>
    </source>
</evidence>
<feature type="region of interest" description="Disordered" evidence="2">
    <location>
        <begin position="20"/>
        <end position="42"/>
    </location>
</feature>
<sequence length="403" mass="41618">MRKAFLVSLLTLTVAGCASSGSAPQVSDLSVSRNQQPKQAVTVQSGDTLYGIAWRNNMDFRELARINGISPPYRIEPGQTLRLDAGAGSRGQALASAGASGTQASAMGNASSAQAAEQNPDWLAPDTQTIERNRRLSGEPLDGGTASQAPSSQVLAGVGGAAGPGPIYNFESPGADGQLSERERQEQAAIARERAQRAATETANTADRAASENSVATSDTQASSSSAITDSQQRSTPAGQSAPGASQSGSSTSGATDAGTAVAGEANEPNAQQRSYSPVENIPWQWPAEGEVVGRFGDGSNITAGIDIAGQKGQPVKAAGPGIVVYAGDGVRGYGNLILIKHNDRFLSAYAHNDSLKVKENDVVKAGEVIATMGNTDADGVKLHFEVRKEGQPQDPLEYLPSR</sequence>
<dbReference type="Pfam" id="PF01551">
    <property type="entry name" value="Peptidase_M23"/>
    <property type="match status" value="1"/>
</dbReference>
<feature type="compositionally biased region" description="Low complexity" evidence="2">
    <location>
        <begin position="94"/>
        <end position="108"/>
    </location>
</feature>
<evidence type="ECO:0000256" key="2">
    <source>
        <dbReference type="SAM" id="MobiDB-lite"/>
    </source>
</evidence>
<dbReference type="PANTHER" id="PTHR21666">
    <property type="entry name" value="PEPTIDASE-RELATED"/>
    <property type="match status" value="1"/>
</dbReference>